<gene>
    <name evidence="1" type="ORF">ep3_004</name>
</gene>
<reference evidence="2" key="1">
    <citation type="submission" date="2014-12" db="EMBL/GenBank/DDBJ databases">
        <authorList>
            <person name="Lv M."/>
            <person name="Lei L."/>
        </authorList>
    </citation>
    <scope>NUCLEOTIDE SEQUENCE [LARGE SCALE GENOMIC DNA]</scope>
</reference>
<evidence type="ECO:0000313" key="2">
    <source>
        <dbReference type="Proteomes" id="UP000029362"/>
    </source>
</evidence>
<dbReference type="RefSeq" id="YP_009099999.1">
    <property type="nucleotide sequence ID" value="NC_025430.1"/>
</dbReference>
<dbReference type="OrthoDB" id="21091at10239"/>
<organism evidence="1 2">
    <name type="scientific">Escherichia phage vB_EcoM-ep3</name>
    <dbReference type="NCBI Taxonomy" id="1541883"/>
    <lineage>
        <taxon>Viruses</taxon>
        <taxon>Duplodnaviria</taxon>
        <taxon>Heunggongvirae</taxon>
        <taxon>Uroviricota</taxon>
        <taxon>Caudoviricetes</taxon>
        <taxon>Iiscvirinae</taxon>
        <taxon>Jilinvirus</taxon>
        <taxon>Jilinvirus ep3</taxon>
    </lineage>
</organism>
<protein>
    <recommendedName>
        <fullName evidence="3">DNA-binding protein</fullName>
    </recommendedName>
</protein>
<sequence>MAQPAQKQSTYLTPQELVLRWNGAVTTGTLANWRNKGKGPAYTKFGSRVRYSITSVEAYEAKHMIGANDNDTTTR</sequence>
<evidence type="ECO:0000313" key="1">
    <source>
        <dbReference type="EMBL" id="AIM50535.1"/>
    </source>
</evidence>
<proteinExistence type="predicted"/>
<keyword evidence="2" id="KW-1185">Reference proteome</keyword>
<accession>A0A088FQI3</accession>
<name>A0A088FQI3_9CAUD</name>
<dbReference type="KEGG" id="vg:22112943"/>
<dbReference type="Proteomes" id="UP000029362">
    <property type="component" value="Segment"/>
</dbReference>
<dbReference type="EMBL" id="KM360178">
    <property type="protein sequence ID" value="AIM50535.1"/>
    <property type="molecule type" value="Genomic_DNA"/>
</dbReference>
<evidence type="ECO:0008006" key="3">
    <source>
        <dbReference type="Google" id="ProtNLM"/>
    </source>
</evidence>
<dbReference type="GeneID" id="22112943"/>
<reference evidence="1 2" key="2">
    <citation type="journal article" date="2015" name="Virus Genes">
        <title>Genome sequencing and analysis of an Escherichia coli phage vB_EcoM-ep3 with a novel lysin, Lysep3.</title>
        <authorList>
            <person name="Lv M."/>
            <person name="Wang S."/>
            <person name="Yan G."/>
            <person name="Sun C."/>
            <person name="Feng X."/>
            <person name="Gu J."/>
            <person name="Han W."/>
            <person name="Lei L."/>
        </authorList>
    </citation>
    <scope>NUCLEOTIDE SEQUENCE [LARGE SCALE GENOMIC DNA]</scope>
</reference>